<name>A0ABS8VHM5_DATST</name>
<proteinExistence type="predicted"/>
<evidence type="ECO:0000313" key="2">
    <source>
        <dbReference type="Proteomes" id="UP000823775"/>
    </source>
</evidence>
<sequence>AMKMTPLDHADSKKVNYSRASMIRSKALEWVLTRFLRADNLRVSEAYDRRRTADRPTARQSSGKCRLVRINGERRKKEKRFLCWLFVVFQRRSVGGEKHRKSEREVRSACSWWFGGFPAQQWPDLMEKK</sequence>
<gene>
    <name evidence="1" type="ORF">HAX54_035896</name>
</gene>
<reference evidence="1 2" key="1">
    <citation type="journal article" date="2021" name="BMC Genomics">
        <title>Datura genome reveals duplications of psychoactive alkaloid biosynthetic genes and high mutation rate following tissue culture.</title>
        <authorList>
            <person name="Rajewski A."/>
            <person name="Carter-House D."/>
            <person name="Stajich J."/>
            <person name="Litt A."/>
        </authorList>
    </citation>
    <scope>NUCLEOTIDE SEQUENCE [LARGE SCALE GENOMIC DNA]</scope>
    <source>
        <strain evidence="1">AR-01</strain>
    </source>
</reference>
<feature type="non-terminal residue" evidence="1">
    <location>
        <position position="1"/>
    </location>
</feature>
<protein>
    <submittedName>
        <fullName evidence="1">Uncharacterized protein</fullName>
    </submittedName>
</protein>
<accession>A0ABS8VHM5</accession>
<dbReference type="Proteomes" id="UP000823775">
    <property type="component" value="Unassembled WGS sequence"/>
</dbReference>
<feature type="non-terminal residue" evidence="1">
    <location>
        <position position="129"/>
    </location>
</feature>
<dbReference type="EMBL" id="JACEIK010004718">
    <property type="protein sequence ID" value="MCD9646219.1"/>
    <property type="molecule type" value="Genomic_DNA"/>
</dbReference>
<comment type="caution">
    <text evidence="1">The sequence shown here is derived from an EMBL/GenBank/DDBJ whole genome shotgun (WGS) entry which is preliminary data.</text>
</comment>
<organism evidence="1 2">
    <name type="scientific">Datura stramonium</name>
    <name type="common">Jimsonweed</name>
    <name type="synonym">Common thornapple</name>
    <dbReference type="NCBI Taxonomy" id="4076"/>
    <lineage>
        <taxon>Eukaryota</taxon>
        <taxon>Viridiplantae</taxon>
        <taxon>Streptophyta</taxon>
        <taxon>Embryophyta</taxon>
        <taxon>Tracheophyta</taxon>
        <taxon>Spermatophyta</taxon>
        <taxon>Magnoliopsida</taxon>
        <taxon>eudicotyledons</taxon>
        <taxon>Gunneridae</taxon>
        <taxon>Pentapetalae</taxon>
        <taxon>asterids</taxon>
        <taxon>lamiids</taxon>
        <taxon>Solanales</taxon>
        <taxon>Solanaceae</taxon>
        <taxon>Solanoideae</taxon>
        <taxon>Datureae</taxon>
        <taxon>Datura</taxon>
    </lineage>
</organism>
<evidence type="ECO:0000313" key="1">
    <source>
        <dbReference type="EMBL" id="MCD9646219.1"/>
    </source>
</evidence>
<keyword evidence="2" id="KW-1185">Reference proteome</keyword>